<feature type="domain" description="HTH araC/xylS-type" evidence="3">
    <location>
        <begin position="218"/>
        <end position="316"/>
    </location>
</feature>
<keyword evidence="2" id="KW-0804">Transcription</keyword>
<dbReference type="GO" id="GO:0043565">
    <property type="term" value="F:sequence-specific DNA binding"/>
    <property type="evidence" value="ECO:0007669"/>
    <property type="project" value="InterPro"/>
</dbReference>
<protein>
    <submittedName>
        <fullName evidence="4">Helix-turn-helix domain-containing protein</fullName>
    </submittedName>
</protein>
<evidence type="ECO:0000256" key="1">
    <source>
        <dbReference type="ARBA" id="ARBA00023015"/>
    </source>
</evidence>
<organism evidence="4 5">
    <name type="scientific">Leeia aquatica</name>
    <dbReference type="NCBI Taxonomy" id="2725557"/>
    <lineage>
        <taxon>Bacteria</taxon>
        <taxon>Pseudomonadati</taxon>
        <taxon>Pseudomonadota</taxon>
        <taxon>Betaproteobacteria</taxon>
        <taxon>Neisseriales</taxon>
        <taxon>Leeiaceae</taxon>
        <taxon>Leeia</taxon>
    </lineage>
</organism>
<evidence type="ECO:0000256" key="2">
    <source>
        <dbReference type="ARBA" id="ARBA00023163"/>
    </source>
</evidence>
<dbReference type="InterPro" id="IPR002818">
    <property type="entry name" value="DJ-1/PfpI"/>
</dbReference>
<dbReference type="InterPro" id="IPR018060">
    <property type="entry name" value="HTH_AraC"/>
</dbReference>
<dbReference type="SUPFAM" id="SSF46689">
    <property type="entry name" value="Homeodomain-like"/>
    <property type="match status" value="2"/>
</dbReference>
<dbReference type="SUPFAM" id="SSF52317">
    <property type="entry name" value="Class I glutamine amidotransferase-like"/>
    <property type="match status" value="1"/>
</dbReference>
<keyword evidence="5" id="KW-1185">Reference proteome</keyword>
<gene>
    <name evidence="4" type="ORF">HF682_13750</name>
</gene>
<dbReference type="EMBL" id="JABAIM010000003">
    <property type="protein sequence ID" value="NLR76224.1"/>
    <property type="molecule type" value="Genomic_DNA"/>
</dbReference>
<dbReference type="CDD" id="cd03137">
    <property type="entry name" value="GATase1_AraC_1"/>
    <property type="match status" value="1"/>
</dbReference>
<dbReference type="Gene3D" id="3.40.50.880">
    <property type="match status" value="1"/>
</dbReference>
<dbReference type="Gene3D" id="1.10.10.60">
    <property type="entry name" value="Homeodomain-like"/>
    <property type="match status" value="1"/>
</dbReference>
<evidence type="ECO:0000259" key="3">
    <source>
        <dbReference type="PROSITE" id="PS01124"/>
    </source>
</evidence>
<sequence>MGRVPVYFVLTPQFMMLDMAGPAEAFRVACAKGAPFDLHWVAPSEQVSSSLGLPVAGVSPLPSHLPEQALVMLCGVTQSIVNYALPEAQQVVNWLRSTVGSRHQVASICSAALLLARAGLLNGRRCTTHFTLLERLRLQAPQARVEDDRIFVEDGSILTSAGVTAGIDLALYLIEQHAGPEIAQAVARHLVVYLRRSGQDPQLSPWLAHRNHMHPAVHKIQDVISGKPDRHWSLPELAEQVHMSVRNLTRLFRQHAGVGVVDYQQQIRVTFARQLLENPRHSVEKVAELAGFGSARDFRRVWAKFDPVPPGQRRQQLEVV</sequence>
<dbReference type="InterPro" id="IPR029062">
    <property type="entry name" value="Class_I_gatase-like"/>
</dbReference>
<dbReference type="InterPro" id="IPR052158">
    <property type="entry name" value="INH-QAR"/>
</dbReference>
<dbReference type="InterPro" id="IPR009057">
    <property type="entry name" value="Homeodomain-like_sf"/>
</dbReference>
<keyword evidence="1" id="KW-0805">Transcription regulation</keyword>
<dbReference type="Pfam" id="PF12833">
    <property type="entry name" value="HTH_18"/>
    <property type="match status" value="1"/>
</dbReference>
<dbReference type="PANTHER" id="PTHR43130">
    <property type="entry name" value="ARAC-FAMILY TRANSCRIPTIONAL REGULATOR"/>
    <property type="match status" value="1"/>
</dbReference>
<dbReference type="SMART" id="SM00342">
    <property type="entry name" value="HTH_ARAC"/>
    <property type="match status" value="1"/>
</dbReference>
<comment type="caution">
    <text evidence="4">The sequence shown here is derived from an EMBL/GenBank/DDBJ whole genome shotgun (WGS) entry which is preliminary data.</text>
</comment>
<evidence type="ECO:0000313" key="4">
    <source>
        <dbReference type="EMBL" id="NLR76224.1"/>
    </source>
</evidence>
<dbReference type="AlphaFoldDB" id="A0A847S8D6"/>
<accession>A0A847S8D6</accession>
<proteinExistence type="predicted"/>
<dbReference type="GO" id="GO:0003700">
    <property type="term" value="F:DNA-binding transcription factor activity"/>
    <property type="evidence" value="ECO:0007669"/>
    <property type="project" value="InterPro"/>
</dbReference>
<evidence type="ECO:0000313" key="5">
    <source>
        <dbReference type="Proteomes" id="UP000587991"/>
    </source>
</evidence>
<name>A0A847S8D6_9NEIS</name>
<dbReference type="PANTHER" id="PTHR43130:SF3">
    <property type="entry name" value="HTH-TYPE TRANSCRIPTIONAL REGULATOR RV1931C"/>
    <property type="match status" value="1"/>
</dbReference>
<dbReference type="Pfam" id="PF01965">
    <property type="entry name" value="DJ-1_PfpI"/>
    <property type="match status" value="1"/>
</dbReference>
<dbReference type="Proteomes" id="UP000587991">
    <property type="component" value="Unassembled WGS sequence"/>
</dbReference>
<reference evidence="4 5" key="1">
    <citation type="submission" date="2020-04" db="EMBL/GenBank/DDBJ databases">
        <title>Draft genome of Leeia sp. IMCC25680.</title>
        <authorList>
            <person name="Song J."/>
            <person name="Cho J.-C."/>
        </authorList>
    </citation>
    <scope>NUCLEOTIDE SEQUENCE [LARGE SCALE GENOMIC DNA]</scope>
    <source>
        <strain evidence="4 5">IMCC25680</strain>
    </source>
</reference>
<dbReference type="PROSITE" id="PS01124">
    <property type="entry name" value="HTH_ARAC_FAMILY_2"/>
    <property type="match status" value="1"/>
</dbReference>